<keyword evidence="2" id="KW-0812">Transmembrane</keyword>
<dbReference type="AlphaFoldDB" id="A0A6G1L9F9"/>
<name>A0A6G1L9F9_9PEZI</name>
<protein>
    <submittedName>
        <fullName evidence="3">Uncharacterized protein</fullName>
    </submittedName>
</protein>
<keyword evidence="4" id="KW-1185">Reference proteome</keyword>
<evidence type="ECO:0000256" key="1">
    <source>
        <dbReference type="SAM" id="MobiDB-lite"/>
    </source>
</evidence>
<organism evidence="3 4">
    <name type="scientific">Teratosphaeria nubilosa</name>
    <dbReference type="NCBI Taxonomy" id="161662"/>
    <lineage>
        <taxon>Eukaryota</taxon>
        <taxon>Fungi</taxon>
        <taxon>Dikarya</taxon>
        <taxon>Ascomycota</taxon>
        <taxon>Pezizomycotina</taxon>
        <taxon>Dothideomycetes</taxon>
        <taxon>Dothideomycetidae</taxon>
        <taxon>Mycosphaerellales</taxon>
        <taxon>Teratosphaeriaceae</taxon>
        <taxon>Teratosphaeria</taxon>
    </lineage>
</organism>
<keyword evidence="2" id="KW-1133">Transmembrane helix</keyword>
<dbReference type="Proteomes" id="UP000799436">
    <property type="component" value="Unassembled WGS sequence"/>
</dbReference>
<feature type="transmembrane region" description="Helical" evidence="2">
    <location>
        <begin position="36"/>
        <end position="58"/>
    </location>
</feature>
<accession>A0A6G1L9F9</accession>
<evidence type="ECO:0000313" key="3">
    <source>
        <dbReference type="EMBL" id="KAF2769270.1"/>
    </source>
</evidence>
<sequence length="145" mass="16061">MGGSEQEGTYPTPSKRSEERDKYNRLHVGCVFRVKVMLAFLARVATVYIYIMGGWSIYHSERQATSPGTRFISKYRRWLGSHCLSLNPRQGSESAHCCLVKGTKINVAKRSAASDNCHGTSAACQRDRKASDGVLPNGQDHPVQS</sequence>
<proteinExistence type="predicted"/>
<dbReference type="EMBL" id="ML995835">
    <property type="protein sequence ID" value="KAF2769270.1"/>
    <property type="molecule type" value="Genomic_DNA"/>
</dbReference>
<keyword evidence="2" id="KW-0472">Membrane</keyword>
<gene>
    <name evidence="3" type="ORF">EJ03DRAFT_97820</name>
</gene>
<evidence type="ECO:0000256" key="2">
    <source>
        <dbReference type="SAM" id="Phobius"/>
    </source>
</evidence>
<reference evidence="3" key="1">
    <citation type="journal article" date="2020" name="Stud. Mycol.">
        <title>101 Dothideomycetes genomes: a test case for predicting lifestyles and emergence of pathogens.</title>
        <authorList>
            <person name="Haridas S."/>
            <person name="Albert R."/>
            <person name="Binder M."/>
            <person name="Bloem J."/>
            <person name="Labutti K."/>
            <person name="Salamov A."/>
            <person name="Andreopoulos B."/>
            <person name="Baker S."/>
            <person name="Barry K."/>
            <person name="Bills G."/>
            <person name="Bluhm B."/>
            <person name="Cannon C."/>
            <person name="Castanera R."/>
            <person name="Culley D."/>
            <person name="Daum C."/>
            <person name="Ezra D."/>
            <person name="Gonzalez J."/>
            <person name="Henrissat B."/>
            <person name="Kuo A."/>
            <person name="Liang C."/>
            <person name="Lipzen A."/>
            <person name="Lutzoni F."/>
            <person name="Magnuson J."/>
            <person name="Mondo S."/>
            <person name="Nolan M."/>
            <person name="Ohm R."/>
            <person name="Pangilinan J."/>
            <person name="Park H.-J."/>
            <person name="Ramirez L."/>
            <person name="Alfaro M."/>
            <person name="Sun H."/>
            <person name="Tritt A."/>
            <person name="Yoshinaga Y."/>
            <person name="Zwiers L.-H."/>
            <person name="Turgeon B."/>
            <person name="Goodwin S."/>
            <person name="Spatafora J."/>
            <person name="Crous P."/>
            <person name="Grigoriev I."/>
        </authorList>
    </citation>
    <scope>NUCLEOTIDE SEQUENCE</scope>
    <source>
        <strain evidence="3">CBS 116005</strain>
    </source>
</reference>
<feature type="region of interest" description="Disordered" evidence="1">
    <location>
        <begin position="117"/>
        <end position="145"/>
    </location>
</feature>
<evidence type="ECO:0000313" key="4">
    <source>
        <dbReference type="Proteomes" id="UP000799436"/>
    </source>
</evidence>